<dbReference type="Gene3D" id="3.40.50.720">
    <property type="entry name" value="NAD(P)-binding Rossmann-like Domain"/>
    <property type="match status" value="1"/>
</dbReference>
<evidence type="ECO:0000256" key="1">
    <source>
        <dbReference type="ARBA" id="ARBA00009353"/>
    </source>
</evidence>
<keyword evidence="5" id="KW-1185">Reference proteome</keyword>
<evidence type="ECO:0000259" key="3">
    <source>
        <dbReference type="Pfam" id="PF08338"/>
    </source>
</evidence>
<accession>A0ABP9CTH2</accession>
<dbReference type="SUPFAM" id="SSF51735">
    <property type="entry name" value="NAD(P)-binding Rossmann-fold domains"/>
    <property type="match status" value="1"/>
</dbReference>
<evidence type="ECO:0000313" key="4">
    <source>
        <dbReference type="EMBL" id="GAA4818093.1"/>
    </source>
</evidence>
<dbReference type="InterPro" id="IPR010099">
    <property type="entry name" value="SDR39U1"/>
</dbReference>
<evidence type="ECO:0000313" key="5">
    <source>
        <dbReference type="Proteomes" id="UP001500839"/>
    </source>
</evidence>
<dbReference type="PANTHER" id="PTHR11092:SF0">
    <property type="entry name" value="EPIMERASE FAMILY PROTEIN SDR39U1"/>
    <property type="match status" value="1"/>
</dbReference>
<feature type="domain" description="NAD-dependent epimerase/dehydratase" evidence="2">
    <location>
        <begin position="4"/>
        <end position="217"/>
    </location>
</feature>
<dbReference type="RefSeq" id="WP_200172605.1">
    <property type="nucleotide sequence ID" value="NZ_BAABKQ010000001.1"/>
</dbReference>
<feature type="domain" description="DUF1731" evidence="3">
    <location>
        <begin position="246"/>
        <end position="292"/>
    </location>
</feature>
<protein>
    <submittedName>
        <fullName evidence="4">TIGR01777 family oxidoreductase</fullName>
    </submittedName>
</protein>
<dbReference type="InterPro" id="IPR036291">
    <property type="entry name" value="NAD(P)-bd_dom_sf"/>
</dbReference>
<dbReference type="InterPro" id="IPR013549">
    <property type="entry name" value="DUF1731"/>
</dbReference>
<comment type="caution">
    <text evidence="4">The sequence shown here is derived from an EMBL/GenBank/DDBJ whole genome shotgun (WGS) entry which is preliminary data.</text>
</comment>
<comment type="similarity">
    <text evidence="1">Belongs to the NAD(P)-dependent epimerase/dehydratase family. SDR39U1 subfamily.</text>
</comment>
<reference evidence="5" key="1">
    <citation type="journal article" date="2019" name="Int. J. Syst. Evol. Microbiol.">
        <title>The Global Catalogue of Microorganisms (GCM) 10K type strain sequencing project: providing services to taxonomists for standard genome sequencing and annotation.</title>
        <authorList>
            <consortium name="The Broad Institute Genomics Platform"/>
            <consortium name="The Broad Institute Genome Sequencing Center for Infectious Disease"/>
            <person name="Wu L."/>
            <person name="Ma J."/>
        </authorList>
    </citation>
    <scope>NUCLEOTIDE SEQUENCE [LARGE SCALE GENOMIC DNA]</scope>
    <source>
        <strain evidence="5">JCM 18542</strain>
    </source>
</reference>
<dbReference type="EMBL" id="BAABKQ010000001">
    <property type="protein sequence ID" value="GAA4818093.1"/>
    <property type="molecule type" value="Genomic_DNA"/>
</dbReference>
<organism evidence="4 5">
    <name type="scientific">Tomitella cavernea</name>
    <dbReference type="NCBI Taxonomy" id="1387982"/>
    <lineage>
        <taxon>Bacteria</taxon>
        <taxon>Bacillati</taxon>
        <taxon>Actinomycetota</taxon>
        <taxon>Actinomycetes</taxon>
        <taxon>Mycobacteriales</taxon>
        <taxon>Tomitella</taxon>
    </lineage>
</organism>
<dbReference type="Pfam" id="PF01370">
    <property type="entry name" value="Epimerase"/>
    <property type="match status" value="1"/>
</dbReference>
<evidence type="ECO:0000259" key="2">
    <source>
        <dbReference type="Pfam" id="PF01370"/>
    </source>
</evidence>
<name>A0ABP9CTH2_9ACTN</name>
<dbReference type="Proteomes" id="UP001500839">
    <property type="component" value="Unassembled WGS sequence"/>
</dbReference>
<dbReference type="InterPro" id="IPR001509">
    <property type="entry name" value="Epimerase_deHydtase"/>
</dbReference>
<sequence>MRVAIAGSSGLIGTALAARLREDGHRVLRLVRRPARGDDEIPWSPATDHLDGAHLDGVDAVVNLCGVGIGDRRWTGARKQLIRDSRVEPTGVIARAAAAAGVPALINAGAVGYYGDTGDHVVDESSPAGSGFLAGVCVDWEGAARGAADAGVRVVTCRSGVVLAPRGGMLAPLKRLYSLGLGGRLGNGHQYMSWVSLDDQIRAIMFLLRNPEARGPVNITGPAPVTNTQFNAALGRRLHRPTPWIVPSPALRAVLGEFASEGVLTGQRAIPRELERLGFAFRHATIGQALDAAV</sequence>
<dbReference type="NCBIfam" id="TIGR01777">
    <property type="entry name" value="yfcH"/>
    <property type="match status" value="1"/>
</dbReference>
<gene>
    <name evidence="4" type="ORF">GCM10023353_26340</name>
</gene>
<proteinExistence type="inferred from homology"/>
<dbReference type="Pfam" id="PF08338">
    <property type="entry name" value="DUF1731"/>
    <property type="match status" value="1"/>
</dbReference>
<dbReference type="PANTHER" id="PTHR11092">
    <property type="entry name" value="SUGAR NUCLEOTIDE EPIMERASE RELATED"/>
    <property type="match status" value="1"/>
</dbReference>